<evidence type="ECO:0000313" key="2">
    <source>
        <dbReference type="Proteomes" id="UP000298642"/>
    </source>
</evidence>
<evidence type="ECO:0000313" key="1">
    <source>
        <dbReference type="EMBL" id="QCI60982.1"/>
    </source>
</evidence>
<name>A0A4D7B3G5_9FIRM</name>
<reference evidence="2" key="1">
    <citation type="submission" date="2018-12" db="EMBL/GenBank/DDBJ databases">
        <title>Dusodibacter welbiota gen. nov., sp. nov., isolated from human faeces and emended description of the Oscillibacter genus.</title>
        <authorList>
            <person name="Le Roy T."/>
            <person name="Van der Smissen P."/>
            <person name="Delzenne N."/>
            <person name="Muccioli G."/>
            <person name="Collet J.F."/>
            <person name="Cani P.D."/>
        </authorList>
    </citation>
    <scope>NUCLEOTIDE SEQUENCE [LARGE SCALE GENOMIC DNA]</scope>
    <source>
        <strain evidence="2">J115</strain>
    </source>
</reference>
<organism evidence="1 2">
    <name type="scientific">Dysosmobacter welbionis</name>
    <dbReference type="NCBI Taxonomy" id="2093857"/>
    <lineage>
        <taxon>Bacteria</taxon>
        <taxon>Bacillati</taxon>
        <taxon>Bacillota</taxon>
        <taxon>Clostridia</taxon>
        <taxon>Eubacteriales</taxon>
        <taxon>Oscillospiraceae</taxon>
        <taxon>Dysosmobacter</taxon>
    </lineage>
</organism>
<dbReference type="KEGG" id="obj:EIO64_06730"/>
<dbReference type="Gene3D" id="1.10.10.10">
    <property type="entry name" value="Winged helix-like DNA-binding domain superfamily/Winged helix DNA-binding domain"/>
    <property type="match status" value="1"/>
</dbReference>
<dbReference type="Proteomes" id="UP000298642">
    <property type="component" value="Chromosome"/>
</dbReference>
<dbReference type="Pfam" id="PF13730">
    <property type="entry name" value="HTH_36"/>
    <property type="match status" value="1"/>
</dbReference>
<gene>
    <name evidence="1" type="ORF">EIO64_06730</name>
</gene>
<sequence>MVPVFSRKHAGKFFSLPNEIFSLDLGHGAITVYAYLLYCEDRSSHQCHPSYNTISATVGLAVNTVMKHIAKLEDRQFITVERTSYFDRQGMKWNGNNCYTILPIQEAVDHSYERQMVKLEEVTERQRVAEELQKQGRVRPCEPLCAALPGAARTDTGQAYSNGFGSPFES</sequence>
<proteinExistence type="predicted"/>
<dbReference type="EMBL" id="CP034413">
    <property type="protein sequence ID" value="QCI60982.1"/>
    <property type="molecule type" value="Genomic_DNA"/>
</dbReference>
<protein>
    <submittedName>
        <fullName evidence="1">Helix-turn-helix domain-containing protein</fullName>
    </submittedName>
</protein>
<dbReference type="InterPro" id="IPR036388">
    <property type="entry name" value="WH-like_DNA-bd_sf"/>
</dbReference>
<dbReference type="AlphaFoldDB" id="A0A4D7B3G5"/>
<keyword evidence="2" id="KW-1185">Reference proteome</keyword>
<accession>A0A4D7B3G5</accession>